<dbReference type="OrthoDB" id="9793035at2"/>
<dbReference type="PANTHER" id="PTHR30005">
    <property type="entry name" value="EXOPOLYPHOSPHATASE"/>
    <property type="match status" value="1"/>
</dbReference>
<dbReference type="InterPro" id="IPR043129">
    <property type="entry name" value="ATPase_NBD"/>
</dbReference>
<evidence type="ECO:0000259" key="4">
    <source>
        <dbReference type="Pfam" id="PF02541"/>
    </source>
</evidence>
<evidence type="ECO:0000256" key="3">
    <source>
        <dbReference type="SAM" id="MobiDB-lite"/>
    </source>
</evidence>
<dbReference type="PANTHER" id="PTHR30005:SF0">
    <property type="entry name" value="RETROGRADE REGULATION PROTEIN 2"/>
    <property type="match status" value="1"/>
</dbReference>
<dbReference type="Gene3D" id="3.30.420.150">
    <property type="entry name" value="Exopolyphosphatase. Domain 2"/>
    <property type="match status" value="1"/>
</dbReference>
<dbReference type="Gene3D" id="3.30.420.40">
    <property type="match status" value="1"/>
</dbReference>
<evidence type="ECO:0000313" key="5">
    <source>
        <dbReference type="EMBL" id="RZU62354.1"/>
    </source>
</evidence>
<evidence type="ECO:0000256" key="2">
    <source>
        <dbReference type="ARBA" id="ARBA00022801"/>
    </source>
</evidence>
<dbReference type="InterPro" id="IPR050273">
    <property type="entry name" value="GppA/Ppx_hydrolase"/>
</dbReference>
<reference evidence="5 6" key="1">
    <citation type="submission" date="2019-02" db="EMBL/GenBank/DDBJ databases">
        <title>Sequencing the genomes of 1000 actinobacteria strains.</title>
        <authorList>
            <person name="Klenk H.-P."/>
        </authorList>
    </citation>
    <scope>NUCLEOTIDE SEQUENCE [LARGE SCALE GENOMIC DNA]</scope>
    <source>
        <strain evidence="5 6">DSM 17364</strain>
    </source>
</reference>
<dbReference type="InterPro" id="IPR003695">
    <property type="entry name" value="Ppx_GppA_N"/>
</dbReference>
<dbReference type="RefSeq" id="WP_130450979.1">
    <property type="nucleotide sequence ID" value="NZ_SHLA01000001.1"/>
</dbReference>
<feature type="domain" description="Ppx/GppA phosphatase N-terminal" evidence="4">
    <location>
        <begin position="30"/>
        <end position="303"/>
    </location>
</feature>
<evidence type="ECO:0000256" key="1">
    <source>
        <dbReference type="ARBA" id="ARBA00007125"/>
    </source>
</evidence>
<protein>
    <submittedName>
        <fullName evidence="5">Exopolyphosphatase/guanosine-5'-triphosphate, 3'-diphosphate pyrophosphatase</fullName>
    </submittedName>
</protein>
<dbReference type="AlphaFoldDB" id="A0A4Q8ADX3"/>
<proteinExistence type="inferred from homology"/>
<keyword evidence="6" id="KW-1185">Reference proteome</keyword>
<dbReference type="CDD" id="cd24056">
    <property type="entry name" value="ASKHA_NBD_MtPPX1-like"/>
    <property type="match status" value="1"/>
</dbReference>
<dbReference type="SUPFAM" id="SSF53067">
    <property type="entry name" value="Actin-like ATPase domain"/>
    <property type="match status" value="2"/>
</dbReference>
<gene>
    <name evidence="5" type="ORF">EV380_1947</name>
</gene>
<keyword evidence="2" id="KW-0378">Hydrolase</keyword>
<organism evidence="5 6">
    <name type="scientific">Zhihengliuella halotolerans</name>
    <dbReference type="NCBI Taxonomy" id="370736"/>
    <lineage>
        <taxon>Bacteria</taxon>
        <taxon>Bacillati</taxon>
        <taxon>Actinomycetota</taxon>
        <taxon>Actinomycetes</taxon>
        <taxon>Micrococcales</taxon>
        <taxon>Micrococcaceae</taxon>
        <taxon>Zhihengliuella</taxon>
    </lineage>
</organism>
<sequence length="362" mass="38988">MRLGVLDIGSNTVHLLLVDAYPGARPVAFASHKRPLSLVAYLDDGGAINEAGQRELLDFVLEANEFAVKHGAVDMLAFCTSAIRESANGVSVLERVATETGVHLTELTGEQEAGMTYYAVRRWFGWQANNILELDIGGGSFEMAVGTDEFPRIARSVPLGAGRLTRDWLPEDPPSISDIKALRSHVRETLAEPAAQMLASGKPDLVAATSKTFRSLARVTGAAPSGEGPYVKRVLRREDLKLWMNRLAAMTHAQRAELPGVSALRAPQLLAGAIVAHEAMTAMKVKSLKICPWALREGLILRRFDHLLLDSPAPYGDTVGVGHVELLKQQRREPGVSPSAATPSDVGRRDAHQLTASDGSPA</sequence>
<feature type="region of interest" description="Disordered" evidence="3">
    <location>
        <begin position="329"/>
        <end position="362"/>
    </location>
</feature>
<dbReference type="Proteomes" id="UP000292685">
    <property type="component" value="Unassembled WGS sequence"/>
</dbReference>
<comment type="similarity">
    <text evidence="1">Belongs to the GppA/Ppx family.</text>
</comment>
<accession>A0A4Q8ADX3</accession>
<name>A0A4Q8ADX3_9MICC</name>
<dbReference type="EMBL" id="SHLA01000001">
    <property type="protein sequence ID" value="RZU62354.1"/>
    <property type="molecule type" value="Genomic_DNA"/>
</dbReference>
<dbReference type="GO" id="GO:0016462">
    <property type="term" value="F:pyrophosphatase activity"/>
    <property type="evidence" value="ECO:0007669"/>
    <property type="project" value="TreeGrafter"/>
</dbReference>
<dbReference type="FunFam" id="3.30.420.150:FF:000006">
    <property type="entry name" value="Ppx/GppA family phosphatase"/>
    <property type="match status" value="1"/>
</dbReference>
<comment type="caution">
    <text evidence="5">The sequence shown here is derived from an EMBL/GenBank/DDBJ whole genome shotgun (WGS) entry which is preliminary data.</text>
</comment>
<dbReference type="Pfam" id="PF02541">
    <property type="entry name" value="Ppx-GppA"/>
    <property type="match status" value="1"/>
</dbReference>
<evidence type="ECO:0000313" key="6">
    <source>
        <dbReference type="Proteomes" id="UP000292685"/>
    </source>
</evidence>